<feature type="region of interest" description="Disordered" evidence="1">
    <location>
        <begin position="133"/>
        <end position="187"/>
    </location>
</feature>
<evidence type="ECO:0000313" key="2">
    <source>
        <dbReference type="EMBL" id="MCS5737390.1"/>
    </source>
</evidence>
<gene>
    <name evidence="2" type="ORF">N1032_27025</name>
</gene>
<organism evidence="2 3">
    <name type="scientific">Herbiconiux daphne</name>
    <dbReference type="NCBI Taxonomy" id="2970914"/>
    <lineage>
        <taxon>Bacteria</taxon>
        <taxon>Bacillati</taxon>
        <taxon>Actinomycetota</taxon>
        <taxon>Actinomycetes</taxon>
        <taxon>Micrococcales</taxon>
        <taxon>Microbacteriaceae</taxon>
        <taxon>Herbiconiux</taxon>
    </lineage>
</organism>
<dbReference type="Proteomes" id="UP001165586">
    <property type="component" value="Unassembled WGS sequence"/>
</dbReference>
<name>A0ABT2HBR7_9MICO</name>
<accession>A0ABT2HBR7</accession>
<feature type="compositionally biased region" description="Acidic residues" evidence="1">
    <location>
        <begin position="171"/>
        <end position="181"/>
    </location>
</feature>
<reference evidence="2" key="1">
    <citation type="submission" date="2022-08" db="EMBL/GenBank/DDBJ databases">
        <authorList>
            <person name="Deng Y."/>
            <person name="Han X.-F."/>
            <person name="Zhang Y.-Q."/>
        </authorList>
    </citation>
    <scope>NUCLEOTIDE SEQUENCE</scope>
    <source>
        <strain evidence="2">CPCC 203386</strain>
    </source>
</reference>
<feature type="compositionally biased region" description="Basic and acidic residues" evidence="1">
    <location>
        <begin position="38"/>
        <end position="50"/>
    </location>
</feature>
<sequence length="187" mass="20055">AQSEAQAQPTPEPVAEPTGPDVAGLSSAARNEAAVAQHRADLERARREAEASAQAEPEATKPSPDQNIVRTPTRPESRPEGTPATWKNKDFDMPIEHVSDEATGYSKVRSAILDSNGQITGYGKDTFVPTHEIVHPEGSAKAPKVEEPSTATPQPDQALIREPTRRQTEPTVEEQAAEPEEAPAPKS</sequence>
<protein>
    <submittedName>
        <fullName evidence="2">Uncharacterized protein</fullName>
    </submittedName>
</protein>
<feature type="region of interest" description="Disordered" evidence="1">
    <location>
        <begin position="1"/>
        <end position="93"/>
    </location>
</feature>
<feature type="non-terminal residue" evidence="2">
    <location>
        <position position="1"/>
    </location>
</feature>
<dbReference type="RefSeq" id="WP_259543776.1">
    <property type="nucleotide sequence ID" value="NZ_JANLCJ010000662.1"/>
</dbReference>
<keyword evidence="3" id="KW-1185">Reference proteome</keyword>
<dbReference type="EMBL" id="JANLCJ010000662">
    <property type="protein sequence ID" value="MCS5737390.1"/>
    <property type="molecule type" value="Genomic_DNA"/>
</dbReference>
<feature type="non-terminal residue" evidence="2">
    <location>
        <position position="187"/>
    </location>
</feature>
<evidence type="ECO:0000313" key="3">
    <source>
        <dbReference type="Proteomes" id="UP001165586"/>
    </source>
</evidence>
<proteinExistence type="predicted"/>
<comment type="caution">
    <text evidence="2">The sequence shown here is derived from an EMBL/GenBank/DDBJ whole genome shotgun (WGS) entry which is preliminary data.</text>
</comment>
<evidence type="ECO:0000256" key="1">
    <source>
        <dbReference type="SAM" id="MobiDB-lite"/>
    </source>
</evidence>